<dbReference type="InterPro" id="IPR001387">
    <property type="entry name" value="Cro/C1-type_HTH"/>
</dbReference>
<organism evidence="1 2">
    <name type="scientific">Gluconobacter frateurii NRIC 0228</name>
    <dbReference type="NCBI Taxonomy" id="1307946"/>
    <lineage>
        <taxon>Bacteria</taxon>
        <taxon>Pseudomonadati</taxon>
        <taxon>Pseudomonadota</taxon>
        <taxon>Alphaproteobacteria</taxon>
        <taxon>Acetobacterales</taxon>
        <taxon>Acetobacteraceae</taxon>
        <taxon>Gluconobacter</taxon>
    </lineage>
</organism>
<evidence type="ECO:0000313" key="2">
    <source>
        <dbReference type="Proteomes" id="UP001061070"/>
    </source>
</evidence>
<evidence type="ECO:0008006" key="3">
    <source>
        <dbReference type="Google" id="ProtNLM"/>
    </source>
</evidence>
<reference evidence="1" key="1">
    <citation type="submission" date="2013-04" db="EMBL/GenBank/DDBJ databases">
        <title>The genome sequencing project of 58 acetic acid bacteria.</title>
        <authorList>
            <person name="Okamoto-Kainuma A."/>
            <person name="Ishikawa M."/>
            <person name="Umino S."/>
            <person name="Koizumi Y."/>
            <person name="Shiwa Y."/>
            <person name="Yoshikawa H."/>
            <person name="Matsutani M."/>
            <person name="Matsushita K."/>
        </authorList>
    </citation>
    <scope>NUCLEOTIDE SEQUENCE</scope>
    <source>
        <strain evidence="1">NRIC 0228</strain>
    </source>
</reference>
<sequence>MNHRLKDPATENRNQAFRFKLGAIIRRERTNARLSRRVLCERVGLAETSLCRIEDGTMTPNIVLVMDLLWEIDAPQSACLELFQADAELRRAAA</sequence>
<name>A0ABQ0Q8X2_9PROT</name>
<dbReference type="Proteomes" id="UP001061070">
    <property type="component" value="Unassembled WGS sequence"/>
</dbReference>
<evidence type="ECO:0000313" key="1">
    <source>
        <dbReference type="EMBL" id="GBR09402.1"/>
    </source>
</evidence>
<dbReference type="InterPro" id="IPR010982">
    <property type="entry name" value="Lambda_DNA-bd_dom_sf"/>
</dbReference>
<keyword evidence="2" id="KW-1185">Reference proteome</keyword>
<dbReference type="Gene3D" id="1.10.260.40">
    <property type="entry name" value="lambda repressor-like DNA-binding domains"/>
    <property type="match status" value="1"/>
</dbReference>
<proteinExistence type="predicted"/>
<dbReference type="SUPFAM" id="SSF47413">
    <property type="entry name" value="lambda repressor-like DNA-binding domains"/>
    <property type="match status" value="1"/>
</dbReference>
<gene>
    <name evidence="1" type="ORF">AA0228_0664</name>
</gene>
<comment type="caution">
    <text evidence="1">The sequence shown here is derived from an EMBL/GenBank/DDBJ whole genome shotgun (WGS) entry which is preliminary data.</text>
</comment>
<protein>
    <recommendedName>
        <fullName evidence="3">HTH cro/C1-type domain-containing protein</fullName>
    </recommendedName>
</protein>
<dbReference type="CDD" id="cd00093">
    <property type="entry name" value="HTH_XRE"/>
    <property type="match status" value="1"/>
</dbReference>
<dbReference type="EMBL" id="BAQW01000004">
    <property type="protein sequence ID" value="GBR09402.1"/>
    <property type="molecule type" value="Genomic_DNA"/>
</dbReference>
<accession>A0ABQ0Q8X2</accession>